<feature type="transmembrane region" description="Helical" evidence="1">
    <location>
        <begin position="706"/>
        <end position="730"/>
    </location>
</feature>
<keyword evidence="4" id="KW-1185">Reference proteome</keyword>
<feature type="domain" description="AMP-dependent synthetase/ligase" evidence="2">
    <location>
        <begin position="206"/>
        <end position="285"/>
    </location>
</feature>
<keyword evidence="1" id="KW-0472">Membrane</keyword>
<keyword evidence="1" id="KW-0812">Transmembrane</keyword>
<dbReference type="InterPro" id="IPR052979">
    <property type="entry name" value="Adenylate-forming_domain"/>
</dbReference>
<accession>A0ABR3S0A7</accession>
<feature type="transmembrane region" description="Helical" evidence="1">
    <location>
        <begin position="604"/>
        <end position="626"/>
    </location>
</feature>
<dbReference type="InterPro" id="IPR045851">
    <property type="entry name" value="AMP-bd_C_sf"/>
</dbReference>
<dbReference type="Gene3D" id="3.40.50.980">
    <property type="match status" value="2"/>
</dbReference>
<keyword evidence="1" id="KW-1133">Transmembrane helix</keyword>
<feature type="transmembrane region" description="Helical" evidence="1">
    <location>
        <begin position="520"/>
        <end position="541"/>
    </location>
</feature>
<evidence type="ECO:0000256" key="1">
    <source>
        <dbReference type="SAM" id="Phobius"/>
    </source>
</evidence>
<dbReference type="PANTHER" id="PTHR33927:SF5">
    <property type="entry name" value="ENZYME, PUTATIVE (AFU_ORTHOLOGUE AFUA_8G01222)-RELATED"/>
    <property type="match status" value="1"/>
</dbReference>
<dbReference type="Gene3D" id="3.40.50.12780">
    <property type="entry name" value="N-terminal domain of ligase-like"/>
    <property type="match status" value="1"/>
</dbReference>
<proteinExistence type="predicted"/>
<sequence>MGSSGEFQCISALSTKDQILFTRFASGPTAVVPHNVVHQAFEQQVDEHPSSIAARHNGNNITYADLDVDANRLANYLIGCGLKPRQRVCLVVQRSFEMLVGIFAILKSGCQYVPLDGGVVSEEALQHTLRDTNASFVLALPKFESKVNRCAPPNVRIVCLGVNEEVSAARYRPGVSIFADDGAYAIYTSGSTGAWETLGCLMNGGTLYLSLADEWAVGTNYYNICGPTEITILNSAHLHVPGQFLTIGTPLPNTTVYILDEDENPVAIGEMGSMWVGGAGVTRGYINLPELTAKRYKPDKFRNDGSSMFNTGDLVRWREDGSLETFGRSDDQVKIKGFRVELDGVTSIIEAFPGISRACAKVVNQKLHGFYAAETDIDEQVLDVFVRQHLPFYSVPERWIYIPEIPLTPNGKVNKKMLVELALSAVTIKTNTGLIPAVVGPIPAAATTIPVVAAPVQEVDLHVDLEKATRQDSATVRSSLSIIKGSTNSVSESLESEFDKLPAKNGFHGQRWLRHRAFILYRRFFSIVLLANIATACFVLYRRVKQDRYILADVSTAFAANLCIAILMRSEPVINVLFTVACSVPTSWPLAIRRHCARVFHIGGIHSSCAIAAVGWFTIFTIGASLELAKEPAIRCLTLAPIILTYLVWPILIAIASTSQPTFRAKHHDIWEMTHRFGGWTALILLWVQSFLAAKDLASGVPPSHAYLSSPGIWLLTVATCAIIFPWLFLRKVPVRSEVLSNHAIRLWFDYTDPIVGTGVRLAERPLRDWHGFATITNANGRGFSLVVSNAGDFTKRTINRAPTHIWVRGIPACGVLRIAPLFRSIVLVATGSGIGPCLAVILAKKVPCRILWTAPNHEQTFGKDLVNTVMQTDPKAVIHNTRTMGKPDMPLMAWKLYKESGAEAICVISNKVFTQRIVYAMESRGVPAYGAIFDS</sequence>
<comment type="caution">
    <text evidence="3">The sequence shown here is derived from an EMBL/GenBank/DDBJ whole genome shotgun (WGS) entry which is preliminary data.</text>
</comment>
<dbReference type="InterPro" id="IPR042099">
    <property type="entry name" value="ANL_N_sf"/>
</dbReference>
<dbReference type="Pfam" id="PF00501">
    <property type="entry name" value="AMP-binding"/>
    <property type="match status" value="2"/>
</dbReference>
<organism evidence="3 4">
    <name type="scientific">Paraconiothyrium brasiliense</name>
    <dbReference type="NCBI Taxonomy" id="300254"/>
    <lineage>
        <taxon>Eukaryota</taxon>
        <taxon>Fungi</taxon>
        <taxon>Dikarya</taxon>
        <taxon>Ascomycota</taxon>
        <taxon>Pezizomycotina</taxon>
        <taxon>Dothideomycetes</taxon>
        <taxon>Pleosporomycetidae</taxon>
        <taxon>Pleosporales</taxon>
        <taxon>Massarineae</taxon>
        <taxon>Didymosphaeriaceae</taxon>
        <taxon>Paraconiothyrium</taxon>
    </lineage>
</organism>
<evidence type="ECO:0000313" key="4">
    <source>
        <dbReference type="Proteomes" id="UP001521785"/>
    </source>
</evidence>
<dbReference type="Gene3D" id="3.30.300.30">
    <property type="match status" value="1"/>
</dbReference>
<dbReference type="PANTHER" id="PTHR33927">
    <property type="entry name" value="TRANSMEMBRANE PROTEIN"/>
    <property type="match status" value="1"/>
</dbReference>
<evidence type="ECO:0000259" key="2">
    <source>
        <dbReference type="Pfam" id="PF00501"/>
    </source>
</evidence>
<feature type="domain" description="AMP-dependent synthetase/ligase" evidence="2">
    <location>
        <begin position="41"/>
        <end position="193"/>
    </location>
</feature>
<name>A0ABR3S0A7_9PLEO</name>
<dbReference type="SUPFAM" id="SSF56801">
    <property type="entry name" value="Acetyl-CoA synthetase-like"/>
    <property type="match status" value="1"/>
</dbReference>
<evidence type="ECO:0000313" key="3">
    <source>
        <dbReference type="EMBL" id="KAL1610042.1"/>
    </source>
</evidence>
<reference evidence="3 4" key="1">
    <citation type="submission" date="2024-02" db="EMBL/GenBank/DDBJ databases">
        <title>De novo assembly and annotation of 12 fungi associated with fruit tree decline syndrome in Ontario, Canada.</title>
        <authorList>
            <person name="Sulman M."/>
            <person name="Ellouze W."/>
            <person name="Ilyukhin E."/>
        </authorList>
    </citation>
    <scope>NUCLEOTIDE SEQUENCE [LARGE SCALE GENOMIC DNA]</scope>
    <source>
        <strain evidence="3 4">M42-189</strain>
    </source>
</reference>
<dbReference type="Proteomes" id="UP001521785">
    <property type="component" value="Unassembled WGS sequence"/>
</dbReference>
<feature type="transmembrane region" description="Helical" evidence="1">
    <location>
        <begin position="677"/>
        <end position="694"/>
    </location>
</feature>
<gene>
    <name evidence="3" type="ORF">SLS60_001707</name>
</gene>
<dbReference type="InterPro" id="IPR000873">
    <property type="entry name" value="AMP-dep_synth/lig_dom"/>
</dbReference>
<protein>
    <recommendedName>
        <fullName evidence="2">AMP-dependent synthetase/ligase domain-containing protein</fullName>
    </recommendedName>
</protein>
<dbReference type="EMBL" id="JAKJXO020000002">
    <property type="protein sequence ID" value="KAL1610042.1"/>
    <property type="molecule type" value="Genomic_DNA"/>
</dbReference>
<feature type="transmembrane region" description="Helical" evidence="1">
    <location>
        <begin position="632"/>
        <end position="656"/>
    </location>
</feature>